<dbReference type="PRINTS" id="PR00420">
    <property type="entry name" value="RNGMNOXGNASE"/>
</dbReference>
<reference evidence="7" key="1">
    <citation type="journal article" date="2023" name="Mol. Phylogenet. Evol.">
        <title>Genome-scale phylogeny and comparative genomics of the fungal order Sordariales.</title>
        <authorList>
            <person name="Hensen N."/>
            <person name="Bonometti L."/>
            <person name="Westerberg I."/>
            <person name="Brannstrom I.O."/>
            <person name="Guillou S."/>
            <person name="Cros-Aarteil S."/>
            <person name="Calhoun S."/>
            <person name="Haridas S."/>
            <person name="Kuo A."/>
            <person name="Mondo S."/>
            <person name="Pangilinan J."/>
            <person name="Riley R."/>
            <person name="LaButti K."/>
            <person name="Andreopoulos B."/>
            <person name="Lipzen A."/>
            <person name="Chen C."/>
            <person name="Yan M."/>
            <person name="Daum C."/>
            <person name="Ng V."/>
            <person name="Clum A."/>
            <person name="Steindorff A."/>
            <person name="Ohm R.A."/>
            <person name="Martin F."/>
            <person name="Silar P."/>
            <person name="Natvig D.O."/>
            <person name="Lalanne C."/>
            <person name="Gautier V."/>
            <person name="Ament-Velasquez S.L."/>
            <person name="Kruys A."/>
            <person name="Hutchinson M.I."/>
            <person name="Powell A.J."/>
            <person name="Barry K."/>
            <person name="Miller A.N."/>
            <person name="Grigoriev I.V."/>
            <person name="Debuchy R."/>
            <person name="Gladieux P."/>
            <person name="Hiltunen Thoren M."/>
            <person name="Johannesson H."/>
        </authorList>
    </citation>
    <scope>NUCLEOTIDE SEQUENCE</scope>
    <source>
        <strain evidence="7">CBS 955.72</strain>
    </source>
</reference>
<keyword evidence="3" id="KW-0274">FAD</keyword>
<dbReference type="Gene3D" id="3.50.50.60">
    <property type="entry name" value="FAD/NAD(P)-binding domain"/>
    <property type="match status" value="1"/>
</dbReference>
<dbReference type="SUPFAM" id="SSF51905">
    <property type="entry name" value="FAD/NAD(P)-binding domain"/>
    <property type="match status" value="1"/>
</dbReference>
<dbReference type="Pfam" id="PF01494">
    <property type="entry name" value="FAD_binding_3"/>
    <property type="match status" value="1"/>
</dbReference>
<dbReference type="PANTHER" id="PTHR13789">
    <property type="entry name" value="MONOOXYGENASE"/>
    <property type="match status" value="1"/>
</dbReference>
<protein>
    <recommendedName>
        <fullName evidence="6">FAD-binding domain-containing protein</fullName>
    </recommendedName>
</protein>
<feature type="domain" description="FAD-binding" evidence="6">
    <location>
        <begin position="155"/>
        <end position="362"/>
    </location>
</feature>
<dbReference type="Proteomes" id="UP001275084">
    <property type="component" value="Unassembled WGS sequence"/>
</dbReference>
<evidence type="ECO:0000313" key="7">
    <source>
        <dbReference type="EMBL" id="KAK3352479.1"/>
    </source>
</evidence>
<evidence type="ECO:0000256" key="3">
    <source>
        <dbReference type="ARBA" id="ARBA00022827"/>
    </source>
</evidence>
<comment type="caution">
    <text evidence="7">The sequence shown here is derived from an EMBL/GenBank/DDBJ whole genome shotgun (WGS) entry which is preliminary data.</text>
</comment>
<dbReference type="AlphaFoldDB" id="A0AAJ0MDU8"/>
<keyword evidence="4" id="KW-0560">Oxidoreductase</keyword>
<keyword evidence="8" id="KW-1185">Reference proteome</keyword>
<accession>A0AAJ0MDU8</accession>
<proteinExistence type="inferred from homology"/>
<evidence type="ECO:0000313" key="8">
    <source>
        <dbReference type="Proteomes" id="UP001275084"/>
    </source>
</evidence>
<sequence>MKIIITGAGIAGLSTYLHLRKHLPQPPGDSPDSQHTIHIYESHHPRTSSHPLSPETFDTLSSSTALVGGGLGVSPNGMRVLHDLSPELHAAVAAQGYPCEKFIFLGQNGWTLGVQRTGDRGGFEGPGGREEVCVASSRGGLWKCLMDEVGEGVVRYRKVVSVREREDGGGVVVFEDGGEEGADLVVGADGVRSVVRSGLFGASYGPIYTGVSGIGGFIKGGPLPARVADNRAMVFTFGRTGFFGYASGSPVEANNLMWWSSFETDSLPSKTNLNPDEIKAELKKRHSAWADPTVQDIVDKAEVESIYPTWVLPDLPHWGENGIVLVGDAAHAMSPTTGQGASQALEDGQTLALLLAETLTKAYASAPTEGESPLVQDGKEAVALTLHLFYKIRKPRVAEIVERGRKLDRGKTTMGVVAEYSMYCFLWVMMHFPSVGEFICSSSYTMQLTPFAAKRILGDVNVKLYGWSAKQEIKEAFEKMEVI</sequence>
<keyword evidence="2" id="KW-0285">Flavoprotein</keyword>
<dbReference type="InterPro" id="IPR036188">
    <property type="entry name" value="FAD/NAD-bd_sf"/>
</dbReference>
<dbReference type="InterPro" id="IPR002938">
    <property type="entry name" value="FAD-bd"/>
</dbReference>
<gene>
    <name evidence="7" type="ORF">B0T25DRAFT_186419</name>
</gene>
<dbReference type="InterPro" id="IPR050493">
    <property type="entry name" value="FAD-dep_Monooxygenase_BioMet"/>
</dbReference>
<dbReference type="GO" id="GO:0004497">
    <property type="term" value="F:monooxygenase activity"/>
    <property type="evidence" value="ECO:0007669"/>
    <property type="project" value="UniProtKB-KW"/>
</dbReference>
<evidence type="ECO:0000256" key="1">
    <source>
        <dbReference type="ARBA" id="ARBA00007992"/>
    </source>
</evidence>
<dbReference type="EMBL" id="JAUIQD010000004">
    <property type="protein sequence ID" value="KAK3352479.1"/>
    <property type="molecule type" value="Genomic_DNA"/>
</dbReference>
<dbReference type="PANTHER" id="PTHR13789:SF309">
    <property type="entry name" value="PUTATIVE (AFU_ORTHOLOGUE AFUA_6G14510)-RELATED"/>
    <property type="match status" value="1"/>
</dbReference>
<name>A0AAJ0MDU8_9PEZI</name>
<evidence type="ECO:0000256" key="2">
    <source>
        <dbReference type="ARBA" id="ARBA00022630"/>
    </source>
</evidence>
<keyword evidence="5" id="KW-0503">Monooxygenase</keyword>
<reference evidence="7" key="2">
    <citation type="submission" date="2023-06" db="EMBL/GenBank/DDBJ databases">
        <authorList>
            <consortium name="Lawrence Berkeley National Laboratory"/>
            <person name="Haridas S."/>
            <person name="Hensen N."/>
            <person name="Bonometti L."/>
            <person name="Westerberg I."/>
            <person name="Brannstrom I.O."/>
            <person name="Guillou S."/>
            <person name="Cros-Aarteil S."/>
            <person name="Calhoun S."/>
            <person name="Kuo A."/>
            <person name="Mondo S."/>
            <person name="Pangilinan J."/>
            <person name="Riley R."/>
            <person name="Labutti K."/>
            <person name="Andreopoulos B."/>
            <person name="Lipzen A."/>
            <person name="Chen C."/>
            <person name="Yanf M."/>
            <person name="Daum C."/>
            <person name="Ng V."/>
            <person name="Clum A."/>
            <person name="Steindorff A."/>
            <person name="Ohm R."/>
            <person name="Martin F."/>
            <person name="Silar P."/>
            <person name="Natvig D."/>
            <person name="Lalanne C."/>
            <person name="Gautier V."/>
            <person name="Ament-Velasquez S.L."/>
            <person name="Kruys A."/>
            <person name="Hutchinson M.I."/>
            <person name="Powell A.J."/>
            <person name="Barry K."/>
            <person name="Miller A.N."/>
            <person name="Grigoriev I.V."/>
            <person name="Debuchy R."/>
            <person name="Gladieux P."/>
            <person name="Thoren M.H."/>
            <person name="Johannesson H."/>
        </authorList>
    </citation>
    <scope>NUCLEOTIDE SEQUENCE</scope>
    <source>
        <strain evidence="7">CBS 955.72</strain>
    </source>
</reference>
<comment type="similarity">
    <text evidence="1">Belongs to the paxM FAD-dependent monooxygenase family.</text>
</comment>
<evidence type="ECO:0000259" key="6">
    <source>
        <dbReference type="Pfam" id="PF01494"/>
    </source>
</evidence>
<dbReference type="GO" id="GO:0071949">
    <property type="term" value="F:FAD binding"/>
    <property type="evidence" value="ECO:0007669"/>
    <property type="project" value="InterPro"/>
</dbReference>
<evidence type="ECO:0000256" key="5">
    <source>
        <dbReference type="ARBA" id="ARBA00023033"/>
    </source>
</evidence>
<evidence type="ECO:0000256" key="4">
    <source>
        <dbReference type="ARBA" id="ARBA00023002"/>
    </source>
</evidence>
<organism evidence="7 8">
    <name type="scientific">Lasiosphaeria hispida</name>
    <dbReference type="NCBI Taxonomy" id="260671"/>
    <lineage>
        <taxon>Eukaryota</taxon>
        <taxon>Fungi</taxon>
        <taxon>Dikarya</taxon>
        <taxon>Ascomycota</taxon>
        <taxon>Pezizomycotina</taxon>
        <taxon>Sordariomycetes</taxon>
        <taxon>Sordariomycetidae</taxon>
        <taxon>Sordariales</taxon>
        <taxon>Lasiosphaeriaceae</taxon>
        <taxon>Lasiosphaeria</taxon>
    </lineage>
</organism>